<feature type="transmembrane region" description="Helical" evidence="2">
    <location>
        <begin position="63"/>
        <end position="81"/>
    </location>
</feature>
<dbReference type="GeneID" id="25333904"/>
<keyword evidence="2" id="KW-1133">Transmembrane helix</keyword>
<protein>
    <recommendedName>
        <fullName evidence="3">Rhodopsin domain-containing protein</fullName>
    </recommendedName>
</protein>
<dbReference type="OrthoDB" id="3918601at2759"/>
<organism evidence="4 5">
    <name type="scientific">Exophiala xenobiotica</name>
    <dbReference type="NCBI Taxonomy" id="348802"/>
    <lineage>
        <taxon>Eukaryota</taxon>
        <taxon>Fungi</taxon>
        <taxon>Dikarya</taxon>
        <taxon>Ascomycota</taxon>
        <taxon>Pezizomycotina</taxon>
        <taxon>Eurotiomycetes</taxon>
        <taxon>Chaetothyriomycetidae</taxon>
        <taxon>Chaetothyriales</taxon>
        <taxon>Herpotrichiellaceae</taxon>
        <taxon>Exophiala</taxon>
    </lineage>
</organism>
<sequence length="445" mass="48918">MAESTLTVDIPEGYYPPFAVVTEHDHTAWILVATALGLSWSLMFGAIRVFVRWTNNRSIGKDDILLAVATGLTIVQSSILFKACDQGLGKSLELLKEEAQDAVQKIYYTVQILVVVILGLSKLSVSFFLLRLTQIKHHRLFLRLQVISAFDILSEIALVLMTVMLVWNLNTTISNKAVVVGTFGLRLGYVPYDERTTYGLMVKSCNEARLTGMQNSCRLNRRSSSWAPLEQAALLLHKLTLLLFVVEWHPSAILHDLPMRLLYAKDMLLDFVNASGSLIIAIGFRIGTFDATGRAADPTLQDDLFIVWTQTELNYSLISATIPTIQSFVNNLNTQFGGIGTSGSGRGYGSGYGLETGPGNYQLSNLKSVDKSEGREAFVPSQQGTGVNAEPKYGIWVAGNAPKGNHVPAKRTKGGGDATSVDSNDSRQMIIQKDVTWEVHMEDHC</sequence>
<evidence type="ECO:0000313" key="4">
    <source>
        <dbReference type="EMBL" id="KIW50407.1"/>
    </source>
</evidence>
<feature type="transmembrane region" description="Helical" evidence="2">
    <location>
        <begin position="142"/>
        <end position="167"/>
    </location>
</feature>
<accession>A0A0D2CKR6</accession>
<dbReference type="RefSeq" id="XP_013310991.1">
    <property type="nucleotide sequence ID" value="XM_013455537.1"/>
</dbReference>
<feature type="transmembrane region" description="Helical" evidence="2">
    <location>
        <begin position="106"/>
        <end position="130"/>
    </location>
</feature>
<dbReference type="PANTHER" id="PTHR39614:SF2">
    <property type="entry name" value="INTEGRAL MEMBRANE PROTEIN"/>
    <property type="match status" value="1"/>
</dbReference>
<reference evidence="4 5" key="1">
    <citation type="submission" date="2015-01" db="EMBL/GenBank/DDBJ databases">
        <title>The Genome Sequence of Exophiala xenobiotica CBS118157.</title>
        <authorList>
            <consortium name="The Broad Institute Genomics Platform"/>
            <person name="Cuomo C."/>
            <person name="de Hoog S."/>
            <person name="Gorbushina A."/>
            <person name="Stielow B."/>
            <person name="Teixiera M."/>
            <person name="Abouelleil A."/>
            <person name="Chapman S.B."/>
            <person name="Priest M."/>
            <person name="Young S.K."/>
            <person name="Wortman J."/>
            <person name="Nusbaum C."/>
            <person name="Birren B."/>
        </authorList>
    </citation>
    <scope>NUCLEOTIDE SEQUENCE [LARGE SCALE GENOMIC DNA]</scope>
    <source>
        <strain evidence="4 5">CBS 118157</strain>
    </source>
</reference>
<gene>
    <name evidence="4" type="ORF">PV05_11996</name>
</gene>
<dbReference type="HOGENOM" id="CLU_036632_1_3_1"/>
<feature type="domain" description="Rhodopsin" evidence="3">
    <location>
        <begin position="47"/>
        <end position="140"/>
    </location>
</feature>
<dbReference type="Pfam" id="PF20684">
    <property type="entry name" value="Fung_rhodopsin"/>
    <property type="match status" value="1"/>
</dbReference>
<dbReference type="STRING" id="348802.A0A0D2CKR6"/>
<keyword evidence="2" id="KW-0472">Membrane</keyword>
<feature type="transmembrane region" description="Helical" evidence="2">
    <location>
        <begin position="28"/>
        <end position="51"/>
    </location>
</feature>
<keyword evidence="2" id="KW-0812">Transmembrane</keyword>
<dbReference type="EMBL" id="KN847323">
    <property type="protein sequence ID" value="KIW50407.1"/>
    <property type="molecule type" value="Genomic_DNA"/>
</dbReference>
<evidence type="ECO:0000256" key="1">
    <source>
        <dbReference type="SAM" id="MobiDB-lite"/>
    </source>
</evidence>
<evidence type="ECO:0000313" key="5">
    <source>
        <dbReference type="Proteomes" id="UP000054342"/>
    </source>
</evidence>
<feature type="region of interest" description="Disordered" evidence="1">
    <location>
        <begin position="399"/>
        <end position="423"/>
    </location>
</feature>
<dbReference type="Proteomes" id="UP000054342">
    <property type="component" value="Unassembled WGS sequence"/>
</dbReference>
<proteinExistence type="predicted"/>
<dbReference type="AlphaFoldDB" id="A0A0D2CKR6"/>
<keyword evidence="5" id="KW-1185">Reference proteome</keyword>
<dbReference type="InterPro" id="IPR049326">
    <property type="entry name" value="Rhodopsin_dom_fungi"/>
</dbReference>
<dbReference type="PANTHER" id="PTHR39614">
    <property type="entry name" value="INTEGRAL MEMBRANE PROTEIN"/>
    <property type="match status" value="1"/>
</dbReference>
<evidence type="ECO:0000256" key="2">
    <source>
        <dbReference type="SAM" id="Phobius"/>
    </source>
</evidence>
<name>A0A0D2CKR6_9EURO</name>
<evidence type="ECO:0000259" key="3">
    <source>
        <dbReference type="Pfam" id="PF20684"/>
    </source>
</evidence>